<name>A0ABW4KHH1_9BACI</name>
<feature type="coiled-coil region" evidence="1">
    <location>
        <begin position="3"/>
        <end position="68"/>
    </location>
</feature>
<protein>
    <recommendedName>
        <fullName evidence="2">YknX-like alpha-helical hairpin domain-containing protein</fullName>
    </recommendedName>
</protein>
<sequence>MNMNECLGRLSEIKAQLDQLEKQMAERIRHEESKEAISMEKDRTDIDRRLAQLELKNAQEKLNRYNVS</sequence>
<gene>
    <name evidence="3" type="ORF">ACFSCZ_10510</name>
</gene>
<reference evidence="4" key="1">
    <citation type="journal article" date="2019" name="Int. J. Syst. Evol. Microbiol.">
        <title>The Global Catalogue of Microorganisms (GCM) 10K type strain sequencing project: providing services to taxonomists for standard genome sequencing and annotation.</title>
        <authorList>
            <consortium name="The Broad Institute Genomics Platform"/>
            <consortium name="The Broad Institute Genome Sequencing Center for Infectious Disease"/>
            <person name="Wu L."/>
            <person name="Ma J."/>
        </authorList>
    </citation>
    <scope>NUCLEOTIDE SEQUENCE [LARGE SCALE GENOMIC DNA]</scope>
    <source>
        <strain evidence="4">CGMCC 1.12295</strain>
    </source>
</reference>
<accession>A0ABW4KHH1</accession>
<evidence type="ECO:0000256" key="1">
    <source>
        <dbReference type="SAM" id="Coils"/>
    </source>
</evidence>
<dbReference type="InterPro" id="IPR058638">
    <property type="entry name" value="HH_YknX-like"/>
</dbReference>
<keyword evidence="4" id="KW-1185">Reference proteome</keyword>
<evidence type="ECO:0000259" key="2">
    <source>
        <dbReference type="Pfam" id="PF25982"/>
    </source>
</evidence>
<dbReference type="RefSeq" id="WP_380773876.1">
    <property type="nucleotide sequence ID" value="NZ_JBHUEO010000026.1"/>
</dbReference>
<keyword evidence="1" id="KW-0175">Coiled coil</keyword>
<comment type="caution">
    <text evidence="3">The sequence shown here is derived from an EMBL/GenBank/DDBJ whole genome shotgun (WGS) entry which is preliminary data.</text>
</comment>
<evidence type="ECO:0000313" key="4">
    <source>
        <dbReference type="Proteomes" id="UP001597301"/>
    </source>
</evidence>
<evidence type="ECO:0000313" key="3">
    <source>
        <dbReference type="EMBL" id="MFD1707164.1"/>
    </source>
</evidence>
<feature type="domain" description="YknX-like alpha-helical hairpin" evidence="2">
    <location>
        <begin position="10"/>
        <end position="61"/>
    </location>
</feature>
<dbReference type="Proteomes" id="UP001597301">
    <property type="component" value="Unassembled WGS sequence"/>
</dbReference>
<organism evidence="3 4">
    <name type="scientific">Siminovitchia sediminis</name>
    <dbReference type="NCBI Taxonomy" id="1274353"/>
    <lineage>
        <taxon>Bacteria</taxon>
        <taxon>Bacillati</taxon>
        <taxon>Bacillota</taxon>
        <taxon>Bacilli</taxon>
        <taxon>Bacillales</taxon>
        <taxon>Bacillaceae</taxon>
        <taxon>Siminovitchia</taxon>
    </lineage>
</organism>
<dbReference type="EMBL" id="JBHUEO010000026">
    <property type="protein sequence ID" value="MFD1707164.1"/>
    <property type="molecule type" value="Genomic_DNA"/>
</dbReference>
<proteinExistence type="predicted"/>
<dbReference type="Pfam" id="PF25982">
    <property type="entry name" value="HH_YknX"/>
    <property type="match status" value="1"/>
</dbReference>